<sequence precursor="true">MKSPIVITILATALGALGSYDALPINCRDTTNYCFNGNGRHEVCSYCNQAKEEPLKLGRRGGQRDCGVAGSQCNDVDHQQCDARCCSKIGSPTFYGVRCPYPY</sequence>
<organism evidence="2">
    <name type="scientific">Passalora fulva</name>
    <name type="common">Tomato leaf mold</name>
    <name type="synonym">Cladosporium fulvum</name>
    <dbReference type="NCBI Taxonomy" id="5499"/>
    <lineage>
        <taxon>Eukaryota</taxon>
        <taxon>Fungi</taxon>
        <taxon>Dikarya</taxon>
        <taxon>Ascomycota</taxon>
        <taxon>Pezizomycotina</taxon>
        <taxon>Dothideomycetes</taxon>
        <taxon>Dothideomycetidae</taxon>
        <taxon>Mycosphaerellales</taxon>
        <taxon>Mycosphaerellaceae</taxon>
        <taxon>Fulvia</taxon>
    </lineage>
</organism>
<feature type="signal peptide" evidence="1">
    <location>
        <begin position="1"/>
        <end position="22"/>
    </location>
</feature>
<name>A0A023UJQ9_PASFU</name>
<dbReference type="PHI-base" id="PHI:5538"/>
<evidence type="ECO:0000256" key="1">
    <source>
        <dbReference type="SAM" id="SignalP"/>
    </source>
</evidence>
<accession>A0A023UJQ9</accession>
<reference evidence="2" key="1">
    <citation type="journal article" date="2014" name="Mol. Plant Microbe Interact.">
        <title>Transcriptome sequencing uncovers the Avr5 avirulence gene of the tomato leaf mold pathogen Cladosporium fulvum.</title>
        <authorList>
            <person name="Mesarich C.H."/>
            <person name="Griffiths S.A."/>
            <person name="van der Burgt A."/>
            <person name="Okmen B."/>
            <person name="Beenen H.G."/>
            <person name="Etalo D.W."/>
            <person name="Joosten M.H."/>
            <person name="de Wit P.J."/>
        </authorList>
    </citation>
    <scope>NUCLEOTIDE SEQUENCE</scope>
    <source>
        <strain evidence="2">0WU</strain>
    </source>
</reference>
<dbReference type="PHI-base" id="PHI:5557"/>
<dbReference type="EMBL" id="KJ452245">
    <property type="protein sequence ID" value="AHY02126.1"/>
    <property type="molecule type" value="Genomic_DNA"/>
</dbReference>
<evidence type="ECO:0000313" key="2">
    <source>
        <dbReference type="EMBL" id="AHY02126.1"/>
    </source>
</evidence>
<feature type="chain" id="PRO_5001526632" evidence="1">
    <location>
        <begin position="23"/>
        <end position="103"/>
    </location>
</feature>
<dbReference type="AlphaFoldDB" id="A0A023UJQ9"/>
<proteinExistence type="predicted"/>
<keyword evidence="1" id="KW-0732">Signal</keyword>
<gene>
    <name evidence="2" type="primary">Avr5</name>
</gene>
<protein>
    <submittedName>
        <fullName evidence="2">Avr5</fullName>
    </submittedName>
</protein>